<gene>
    <name evidence="1" type="ORF">FNW02_36620</name>
</gene>
<dbReference type="AlphaFoldDB" id="A0AA40VVM8"/>
<proteinExistence type="predicted"/>
<comment type="caution">
    <text evidence="1">The sequence shown here is derived from an EMBL/GenBank/DDBJ whole genome shotgun (WGS) entry which is preliminary data.</text>
</comment>
<evidence type="ECO:0000313" key="2">
    <source>
        <dbReference type="Proteomes" id="UP001165986"/>
    </source>
</evidence>
<sequence length="77" mass="8697">MEIILTTSEIRAILQGCQQTLRLVQSTTEYRLIRSSPYFSTSNDVYIGDAVNVLGELVEAIDEVEQITQYKEGIIND</sequence>
<organism evidence="1 2">
    <name type="scientific">Komarekiella delphini-convector SJRDD-AB1</name>
    <dbReference type="NCBI Taxonomy" id="2593771"/>
    <lineage>
        <taxon>Bacteria</taxon>
        <taxon>Bacillati</taxon>
        <taxon>Cyanobacteriota</taxon>
        <taxon>Cyanophyceae</taxon>
        <taxon>Nostocales</taxon>
        <taxon>Nostocaceae</taxon>
        <taxon>Komarekiella</taxon>
        <taxon>Komarekiella delphini-convector</taxon>
    </lineage>
</organism>
<dbReference type="RefSeq" id="WP_191762414.1">
    <property type="nucleotide sequence ID" value="NZ_VJXY01000113.1"/>
</dbReference>
<dbReference type="Proteomes" id="UP001165986">
    <property type="component" value="Unassembled WGS sequence"/>
</dbReference>
<dbReference type="EMBL" id="VJXY01000113">
    <property type="protein sequence ID" value="MBD6621092.1"/>
    <property type="molecule type" value="Genomic_DNA"/>
</dbReference>
<reference evidence="1" key="1">
    <citation type="submission" date="2019-07" db="EMBL/GenBank/DDBJ databases">
        <title>Toxilogical consequences of a new and cryptic species of cyanobacteria (Komarekiella delphini-convector) recovered from the epidermis of a bottlenose dolphin and 1500 ft. in the air.</title>
        <authorList>
            <person name="Brown A.O."/>
            <person name="Dvorak P."/>
            <person name="Villanueva C.D."/>
            <person name="Foss A.J."/>
            <person name="Garvey A.D."/>
            <person name="Gibson Q.A."/>
            <person name="Johansen J.R."/>
            <person name="Casamatta D.A."/>
        </authorList>
    </citation>
    <scope>NUCLEOTIDE SEQUENCE</scope>
    <source>
        <strain evidence="1">SJRDD-AB1</strain>
    </source>
</reference>
<name>A0AA40VVM8_9NOST</name>
<protein>
    <submittedName>
        <fullName evidence="1">Uncharacterized protein</fullName>
    </submittedName>
</protein>
<keyword evidence="2" id="KW-1185">Reference proteome</keyword>
<evidence type="ECO:0000313" key="1">
    <source>
        <dbReference type="EMBL" id="MBD6621092.1"/>
    </source>
</evidence>
<accession>A0AA40VVM8</accession>